<gene>
    <name evidence="1" type="ORF">DPMN_193109</name>
</gene>
<dbReference type="EMBL" id="JAIWYP010000021">
    <property type="protein sequence ID" value="KAH3692561.1"/>
    <property type="molecule type" value="Genomic_DNA"/>
</dbReference>
<dbReference type="AlphaFoldDB" id="A0A9D3Y2L5"/>
<evidence type="ECO:0000313" key="2">
    <source>
        <dbReference type="Proteomes" id="UP000828390"/>
    </source>
</evidence>
<reference evidence="1" key="2">
    <citation type="submission" date="2020-11" db="EMBL/GenBank/DDBJ databases">
        <authorList>
            <person name="McCartney M.A."/>
            <person name="Auch B."/>
            <person name="Kono T."/>
            <person name="Mallez S."/>
            <person name="Becker A."/>
            <person name="Gohl D.M."/>
            <person name="Silverstein K.A.T."/>
            <person name="Koren S."/>
            <person name="Bechman K.B."/>
            <person name="Herman A."/>
            <person name="Abrahante J.E."/>
            <person name="Garbe J."/>
        </authorList>
    </citation>
    <scope>NUCLEOTIDE SEQUENCE</scope>
    <source>
        <strain evidence="1">Duluth1</strain>
        <tissue evidence="1">Whole animal</tissue>
    </source>
</reference>
<keyword evidence="2" id="KW-1185">Reference proteome</keyword>
<organism evidence="1 2">
    <name type="scientific">Dreissena polymorpha</name>
    <name type="common">Zebra mussel</name>
    <name type="synonym">Mytilus polymorpha</name>
    <dbReference type="NCBI Taxonomy" id="45954"/>
    <lineage>
        <taxon>Eukaryota</taxon>
        <taxon>Metazoa</taxon>
        <taxon>Spiralia</taxon>
        <taxon>Lophotrochozoa</taxon>
        <taxon>Mollusca</taxon>
        <taxon>Bivalvia</taxon>
        <taxon>Autobranchia</taxon>
        <taxon>Heteroconchia</taxon>
        <taxon>Euheterodonta</taxon>
        <taxon>Imparidentia</taxon>
        <taxon>Neoheterodontei</taxon>
        <taxon>Myida</taxon>
        <taxon>Dreissenoidea</taxon>
        <taxon>Dreissenidae</taxon>
        <taxon>Dreissena</taxon>
    </lineage>
</organism>
<accession>A0A9D3Y2L5</accession>
<comment type="caution">
    <text evidence="1">The sequence shown here is derived from an EMBL/GenBank/DDBJ whole genome shotgun (WGS) entry which is preliminary data.</text>
</comment>
<protein>
    <submittedName>
        <fullName evidence="1">Uncharacterized protein</fullName>
    </submittedName>
</protein>
<reference evidence="1" key="1">
    <citation type="journal article" date="2019" name="bioRxiv">
        <title>The Genome of the Zebra Mussel, Dreissena polymorpha: A Resource for Invasive Species Research.</title>
        <authorList>
            <person name="McCartney M.A."/>
            <person name="Auch B."/>
            <person name="Kono T."/>
            <person name="Mallez S."/>
            <person name="Zhang Y."/>
            <person name="Obille A."/>
            <person name="Becker A."/>
            <person name="Abrahante J.E."/>
            <person name="Garbe J."/>
            <person name="Badalamenti J.P."/>
            <person name="Herman A."/>
            <person name="Mangelson H."/>
            <person name="Liachko I."/>
            <person name="Sullivan S."/>
            <person name="Sone E.D."/>
            <person name="Koren S."/>
            <person name="Silverstein K.A.T."/>
            <person name="Beckman K.B."/>
            <person name="Gohl D.M."/>
        </authorList>
    </citation>
    <scope>NUCLEOTIDE SEQUENCE</scope>
    <source>
        <strain evidence="1">Duluth1</strain>
        <tissue evidence="1">Whole animal</tissue>
    </source>
</reference>
<sequence length="81" mass="9196">MFTSGRSYRDGFMRRRARRVPRYGTGLRGGRARASRGRGHYYFDTQTSAESKNFIPSGFPGGRPGEYPGNNQCKYLLLLVD</sequence>
<dbReference type="Proteomes" id="UP000828390">
    <property type="component" value="Unassembled WGS sequence"/>
</dbReference>
<name>A0A9D3Y2L5_DREPO</name>
<proteinExistence type="predicted"/>
<evidence type="ECO:0000313" key="1">
    <source>
        <dbReference type="EMBL" id="KAH3692561.1"/>
    </source>
</evidence>